<protein>
    <submittedName>
        <fullName evidence="1">Secreted protein containing DUF885, bacterial</fullName>
    </submittedName>
</protein>
<comment type="caution">
    <text evidence="1">The sequence shown here is derived from an EMBL/GenBank/DDBJ whole genome shotgun (WGS) entry which is preliminary data.</text>
</comment>
<organism evidence="1">
    <name type="scientific">human gut metagenome</name>
    <dbReference type="NCBI Taxonomy" id="408170"/>
    <lineage>
        <taxon>unclassified sequences</taxon>
        <taxon>metagenomes</taxon>
        <taxon>organismal metagenomes</taxon>
    </lineage>
</organism>
<accession>K1T8G9</accession>
<gene>
    <name evidence="1" type="ORF">LEA_10074</name>
</gene>
<dbReference type="EMBL" id="AJWY01006769">
    <property type="protein sequence ID" value="EKC65913.1"/>
    <property type="molecule type" value="Genomic_DNA"/>
</dbReference>
<dbReference type="AlphaFoldDB" id="K1T8G9"/>
<name>K1T8G9_9ZZZZ</name>
<sequence length="242" mass="27646">MIVRKRPPLSFPQLLVCISLLCALTGALTLVASHTSPDRRFEQFTSQLFQEEMTGSTLNMHYTIADPKTFGISEYEPVLPIYHSGQPEDSKEHCSDLLHRLDRIDPDRLSPENAYTYRLLHRSLENDLALADFPYYNEPLSPSSGMQSQLPVLLAEYTFRTKRDVTDYLALLDQIDDYFSSLLLYEQEKAAAGFFMPACSSEKVRKQCDTIVTTEELAQGTHFLQTTFEDRLSELQKQGLFT</sequence>
<reference evidence="1" key="1">
    <citation type="journal article" date="2013" name="Environ. Microbiol.">
        <title>Microbiota from the distal guts of lean and obese adolescents exhibit partial functional redundancy besides clear differences in community structure.</title>
        <authorList>
            <person name="Ferrer M."/>
            <person name="Ruiz A."/>
            <person name="Lanza F."/>
            <person name="Haange S.B."/>
            <person name="Oberbach A."/>
            <person name="Till H."/>
            <person name="Bargiela R."/>
            <person name="Campoy C."/>
            <person name="Segura M.T."/>
            <person name="Richter M."/>
            <person name="von Bergen M."/>
            <person name="Seifert J."/>
            <person name="Suarez A."/>
        </authorList>
    </citation>
    <scope>NUCLEOTIDE SEQUENCE</scope>
</reference>
<proteinExistence type="predicted"/>
<feature type="non-terminal residue" evidence="1">
    <location>
        <position position="242"/>
    </location>
</feature>
<dbReference type="Pfam" id="PF05960">
    <property type="entry name" value="DUF885"/>
    <property type="match status" value="1"/>
</dbReference>
<evidence type="ECO:0000313" key="1">
    <source>
        <dbReference type="EMBL" id="EKC65913.1"/>
    </source>
</evidence>
<dbReference type="InterPro" id="IPR010281">
    <property type="entry name" value="DUF885"/>
</dbReference>